<evidence type="ECO:0000313" key="1">
    <source>
        <dbReference type="EMBL" id="MDQ0428091.1"/>
    </source>
</evidence>
<sequence>MVHTVFWERVWIIKTDKKTGVHFEFPVFLCCSIKILKDFILLKQK</sequence>
<evidence type="ECO:0000313" key="2">
    <source>
        <dbReference type="Proteomes" id="UP001241988"/>
    </source>
</evidence>
<dbReference type="Proteomes" id="UP001241988">
    <property type="component" value="Unassembled WGS sequence"/>
</dbReference>
<protein>
    <submittedName>
        <fullName evidence="1">Uncharacterized protein</fullName>
    </submittedName>
</protein>
<comment type="caution">
    <text evidence="1">The sequence shown here is derived from an EMBL/GenBank/DDBJ whole genome shotgun (WGS) entry which is preliminary data.</text>
</comment>
<accession>A0ABU0GTJ5</accession>
<reference evidence="1 2" key="1">
    <citation type="submission" date="2023-07" db="EMBL/GenBank/DDBJ databases">
        <title>Genomic Encyclopedia of Type Strains, Phase IV (KMG-IV): sequencing the most valuable type-strain genomes for metagenomic binning, comparative biology and taxonomic classification.</title>
        <authorList>
            <person name="Goeker M."/>
        </authorList>
    </citation>
    <scope>NUCLEOTIDE SEQUENCE [LARGE SCALE GENOMIC DNA]</scope>
    <source>
        <strain evidence="1 2">DSM 16419</strain>
    </source>
</reference>
<keyword evidence="2" id="KW-1185">Reference proteome</keyword>
<name>A0ABU0GTJ5_9BACL</name>
<proteinExistence type="predicted"/>
<dbReference type="EMBL" id="JAUSWB010000002">
    <property type="protein sequence ID" value="MDQ0428091.1"/>
    <property type="molecule type" value="Genomic_DNA"/>
</dbReference>
<organism evidence="1 2">
    <name type="scientific">Planomicrobium stackebrandtii</name>
    <dbReference type="NCBI Taxonomy" id="253160"/>
    <lineage>
        <taxon>Bacteria</taxon>
        <taxon>Bacillati</taxon>
        <taxon>Bacillota</taxon>
        <taxon>Bacilli</taxon>
        <taxon>Bacillales</taxon>
        <taxon>Caryophanaceae</taxon>
        <taxon>Planomicrobium</taxon>
    </lineage>
</organism>
<gene>
    <name evidence="1" type="ORF">QOZ98_000917</name>
</gene>